<dbReference type="RefSeq" id="WP_137340202.1">
    <property type="nucleotide sequence ID" value="NZ_BSQH01000006.1"/>
</dbReference>
<dbReference type="EMBL" id="SZVO01000005">
    <property type="protein sequence ID" value="TKT91833.1"/>
    <property type="molecule type" value="Genomic_DNA"/>
</dbReference>
<protein>
    <recommendedName>
        <fullName evidence="3">DUF4412 domain-containing protein</fullName>
    </recommendedName>
</protein>
<keyword evidence="2" id="KW-1185">Reference proteome</keyword>
<accession>A0A4V6BIU9</accession>
<evidence type="ECO:0000313" key="1">
    <source>
        <dbReference type="EMBL" id="TKT91833.1"/>
    </source>
</evidence>
<gene>
    <name evidence="1" type="ORF">FDK13_11795</name>
</gene>
<dbReference type="AlphaFoldDB" id="A0A4V6BIU9"/>
<dbReference type="Proteomes" id="UP000304900">
    <property type="component" value="Unassembled WGS sequence"/>
</dbReference>
<evidence type="ECO:0000313" key="2">
    <source>
        <dbReference type="Proteomes" id="UP000304900"/>
    </source>
</evidence>
<proteinExistence type="predicted"/>
<reference evidence="1 2" key="1">
    <citation type="submission" date="2019-05" db="EMBL/GenBank/DDBJ databases">
        <title>Dyadobacter AR-3-8 sp. nov., isolated from arctic soil.</title>
        <authorList>
            <person name="Chaudhary D.K."/>
        </authorList>
    </citation>
    <scope>NUCLEOTIDE SEQUENCE [LARGE SCALE GENOMIC DNA]</scope>
    <source>
        <strain evidence="1 2">AR-3-8</strain>
    </source>
</reference>
<comment type="caution">
    <text evidence="1">The sequence shown here is derived from an EMBL/GenBank/DDBJ whole genome shotgun (WGS) entry which is preliminary data.</text>
</comment>
<evidence type="ECO:0008006" key="3">
    <source>
        <dbReference type="Google" id="ProtNLM"/>
    </source>
</evidence>
<dbReference type="OrthoDB" id="941184at2"/>
<organism evidence="1 2">
    <name type="scientific">Dyadobacter frigoris</name>
    <dbReference type="NCBI Taxonomy" id="2576211"/>
    <lineage>
        <taxon>Bacteria</taxon>
        <taxon>Pseudomonadati</taxon>
        <taxon>Bacteroidota</taxon>
        <taxon>Cytophagia</taxon>
        <taxon>Cytophagales</taxon>
        <taxon>Spirosomataceae</taxon>
        <taxon>Dyadobacter</taxon>
    </lineage>
</organism>
<name>A0A4V6BIU9_9BACT</name>
<sequence length="246" mass="28562">MLHSPFKSSFNKITKAIVIAFIFILSAINVNAQIKFTEGVIIYKVDSIISEKPIDSSNISISEIRIYKKNNLRRMDFISPPSTESSPSYIITQILNEKGLYFTIESQLFDNTKKSALFQTIEEIEKSKDEHKITNKIPEFRFKESAKKRMVLGAQVETVYRVEKDPNRTWQLLVAKNIDTSFGFFFTEYLYLTGTPFQFYFDDNTTIYHLTAQSLTEKVIDDDLFVIGKEYDITPYNTEKSPFKKN</sequence>